<comment type="cofactor">
    <cofactor evidence="1">
        <name>[4Fe-4S] cluster</name>
        <dbReference type="ChEBI" id="CHEBI:49883"/>
    </cofactor>
</comment>
<keyword evidence="3" id="KW-0949">S-adenosyl-L-methionine</keyword>
<keyword evidence="5" id="KW-0862">Zinc</keyword>
<dbReference type="AlphaFoldDB" id="A0A6P1ZBT2"/>
<dbReference type="SFLD" id="SFLDG01114">
    <property type="entry name" value="phosphomethylpyrimidine_syntha"/>
    <property type="match status" value="1"/>
</dbReference>
<evidence type="ECO:0000256" key="8">
    <source>
        <dbReference type="ARBA" id="ARBA00023239"/>
    </source>
</evidence>
<proteinExistence type="predicted"/>
<dbReference type="EC" id="4.1.99.17" evidence="9"/>
<evidence type="ECO:0000256" key="6">
    <source>
        <dbReference type="ARBA" id="ARBA00023004"/>
    </source>
</evidence>
<keyword evidence="4" id="KW-0479">Metal-binding</keyword>
<dbReference type="NCBIfam" id="NF009895">
    <property type="entry name" value="PRK13352.1"/>
    <property type="match status" value="1"/>
</dbReference>
<accession>A0A6P1ZBT2</accession>
<keyword evidence="6" id="KW-0408">Iron</keyword>
<dbReference type="PANTHER" id="PTHR30557">
    <property type="entry name" value="THIAMINE BIOSYNTHESIS PROTEIN THIC"/>
    <property type="match status" value="1"/>
</dbReference>
<dbReference type="PANTHER" id="PTHR30557:SF1">
    <property type="entry name" value="PHOSPHOMETHYLPYRIMIDINE SYNTHASE, CHLOROPLASTIC"/>
    <property type="match status" value="1"/>
</dbReference>
<dbReference type="GO" id="GO:0051539">
    <property type="term" value="F:4 iron, 4 sulfur cluster binding"/>
    <property type="evidence" value="ECO:0007669"/>
    <property type="project" value="UniProtKB-KW"/>
</dbReference>
<keyword evidence="7" id="KW-0411">Iron-sulfur</keyword>
<reference evidence="10 11" key="1">
    <citation type="submission" date="2018-06" db="EMBL/GenBank/DDBJ databases">
        <title>Complete genome of Desulfovibrio marinus P48SEP.</title>
        <authorList>
            <person name="Crispim J.S."/>
            <person name="Vidigal P.M.P."/>
            <person name="Silva L.C.F."/>
            <person name="Araujo L.C."/>
            <person name="Laguardia C.N."/>
            <person name="Dias R.S."/>
            <person name="Sousa M.P."/>
            <person name="Paula S.O."/>
            <person name="Silva C."/>
        </authorList>
    </citation>
    <scope>NUCLEOTIDE SEQUENCE [LARGE SCALE GENOMIC DNA]</scope>
    <source>
        <strain evidence="10 11">P48SEP</strain>
    </source>
</reference>
<keyword evidence="2" id="KW-0004">4Fe-4S</keyword>
<dbReference type="Pfam" id="PF01964">
    <property type="entry name" value="ThiC_Rad_SAM"/>
    <property type="match status" value="1"/>
</dbReference>
<dbReference type="OrthoDB" id="9805897at2"/>
<dbReference type="InterPro" id="IPR038521">
    <property type="entry name" value="ThiC/Bza_core_dom"/>
</dbReference>
<name>A0A6P1ZBT2_9BACT</name>
<organism evidence="10 11">
    <name type="scientific">Oceanidesulfovibrio marinus</name>
    <dbReference type="NCBI Taxonomy" id="370038"/>
    <lineage>
        <taxon>Bacteria</taxon>
        <taxon>Pseudomonadati</taxon>
        <taxon>Thermodesulfobacteriota</taxon>
        <taxon>Desulfovibrionia</taxon>
        <taxon>Desulfovibrionales</taxon>
        <taxon>Desulfovibrionaceae</taxon>
        <taxon>Oceanidesulfovibrio</taxon>
    </lineage>
</organism>
<evidence type="ECO:0000256" key="2">
    <source>
        <dbReference type="ARBA" id="ARBA00022485"/>
    </source>
</evidence>
<dbReference type="GO" id="GO:0009228">
    <property type="term" value="P:thiamine biosynthetic process"/>
    <property type="evidence" value="ECO:0007669"/>
    <property type="project" value="UniProtKB-UniRule"/>
</dbReference>
<dbReference type="NCBIfam" id="TIGR00190">
    <property type="entry name" value="thiC"/>
    <property type="match status" value="1"/>
</dbReference>
<dbReference type="InterPro" id="IPR002817">
    <property type="entry name" value="ThiC/BzaA/B"/>
</dbReference>
<protein>
    <recommendedName>
        <fullName evidence="9">Phosphomethylpyrimidine synthase</fullName>
        <ecNumber evidence="9">4.1.99.17</ecNumber>
    </recommendedName>
</protein>
<evidence type="ECO:0000256" key="3">
    <source>
        <dbReference type="ARBA" id="ARBA00022691"/>
    </source>
</evidence>
<dbReference type="SFLD" id="SFLDS00113">
    <property type="entry name" value="Radical_SAM_Phosphomethylpyrim"/>
    <property type="match status" value="1"/>
</dbReference>
<dbReference type="Proteomes" id="UP000434052">
    <property type="component" value="Unassembled WGS sequence"/>
</dbReference>
<gene>
    <name evidence="10" type="ORF">DQK91_21660</name>
</gene>
<evidence type="ECO:0000256" key="1">
    <source>
        <dbReference type="ARBA" id="ARBA00001966"/>
    </source>
</evidence>
<evidence type="ECO:0000256" key="7">
    <source>
        <dbReference type="ARBA" id="ARBA00023014"/>
    </source>
</evidence>
<dbReference type="GO" id="GO:0046872">
    <property type="term" value="F:metal ion binding"/>
    <property type="evidence" value="ECO:0007669"/>
    <property type="project" value="UniProtKB-KW"/>
</dbReference>
<sequence length="425" mass="45407">MSLINKNPALNALLEASLGTVTTQENLDEATIRNGVDAGSMVLLGNPNHTNVRATLVGRPATIKVNANIGTSPMLNNTEREMKKLASAEEAGAHTIMDLSTAGDLDGIRTAMLTKSPLPMGTVPLYALAKKRMDADCDPTDFEHQEFLDEIESQAKQGVDFMTLHVGVTRRAAELAETGGRVLGIVSRGGSITARWMARRKEENPLLTHWGEVIEICREHNVTLSLGDGMRPGAGADAGDAAQWEEVIVLADAGRQAREAGCQVMIEGPGHVPMNLVAEHIATMKRIVDNAPLYVLGPLVTDAAPGYDHITAAIGGSIAAMSGADFLCYVTPAEHLTLPDAADVREGVMASRIAAQAAEVALGRPEAVARDREISAARKTLEWDRLTAAALDPLMVEHRRGEHKTEKECAMCGKFCAIRMLDGTL</sequence>
<dbReference type="GO" id="GO:0070284">
    <property type="term" value="F:phosphomethylpyrimidine synthase activity"/>
    <property type="evidence" value="ECO:0007669"/>
    <property type="project" value="UniProtKB-EC"/>
</dbReference>
<dbReference type="RefSeq" id="WP_144307501.1">
    <property type="nucleotide sequence ID" value="NZ_QMIF01000030.1"/>
</dbReference>
<evidence type="ECO:0000313" key="10">
    <source>
        <dbReference type="EMBL" id="TVM30082.1"/>
    </source>
</evidence>
<evidence type="ECO:0000256" key="4">
    <source>
        <dbReference type="ARBA" id="ARBA00022723"/>
    </source>
</evidence>
<comment type="caution">
    <text evidence="10">The sequence shown here is derived from an EMBL/GenBank/DDBJ whole genome shotgun (WGS) entry which is preliminary data.</text>
</comment>
<dbReference type="EMBL" id="QMIF01000030">
    <property type="protein sequence ID" value="TVM30082.1"/>
    <property type="molecule type" value="Genomic_DNA"/>
</dbReference>
<dbReference type="SFLD" id="SFLDF00407">
    <property type="entry name" value="phosphomethylpyrimidine_syntha"/>
    <property type="match status" value="1"/>
</dbReference>
<evidence type="ECO:0000256" key="5">
    <source>
        <dbReference type="ARBA" id="ARBA00022833"/>
    </source>
</evidence>
<dbReference type="Gene3D" id="3.20.20.540">
    <property type="entry name" value="Radical SAM ThiC family, central domain"/>
    <property type="match status" value="1"/>
</dbReference>
<keyword evidence="8" id="KW-0456">Lyase</keyword>
<evidence type="ECO:0000313" key="11">
    <source>
        <dbReference type="Proteomes" id="UP000434052"/>
    </source>
</evidence>
<evidence type="ECO:0000256" key="9">
    <source>
        <dbReference type="NCBIfam" id="TIGR00190"/>
    </source>
</evidence>